<evidence type="ECO:0000256" key="3">
    <source>
        <dbReference type="ARBA" id="ARBA00022475"/>
    </source>
</evidence>
<proteinExistence type="predicted"/>
<evidence type="ECO:0000256" key="2">
    <source>
        <dbReference type="ARBA" id="ARBA00022448"/>
    </source>
</evidence>
<keyword evidence="7" id="KW-0472">Membrane</keyword>
<evidence type="ECO:0000259" key="8">
    <source>
        <dbReference type="SMART" id="SM00382"/>
    </source>
</evidence>
<dbReference type="Pfam" id="PF13304">
    <property type="entry name" value="AAA_21"/>
    <property type="match status" value="1"/>
</dbReference>
<evidence type="ECO:0000256" key="7">
    <source>
        <dbReference type="ARBA" id="ARBA00023136"/>
    </source>
</evidence>
<gene>
    <name evidence="9" type="ORF">DSCW_43690</name>
</gene>
<accession>A0A5K7Z4L9</accession>
<dbReference type="Pfam" id="PF13476">
    <property type="entry name" value="AAA_23"/>
    <property type="match status" value="1"/>
</dbReference>
<dbReference type="InterPro" id="IPR038729">
    <property type="entry name" value="Rad50/SbcC_AAA"/>
</dbReference>
<dbReference type="RefSeq" id="WP_155305749.1">
    <property type="nucleotide sequence ID" value="NZ_AP021875.1"/>
</dbReference>
<keyword evidence="5" id="KW-0408">Iron</keyword>
<dbReference type="SMART" id="SM00382">
    <property type="entry name" value="AAA"/>
    <property type="match status" value="1"/>
</dbReference>
<dbReference type="CDD" id="cd00267">
    <property type="entry name" value="ABC_ATPase"/>
    <property type="match status" value="1"/>
</dbReference>
<keyword evidence="3" id="KW-1003">Cell membrane</keyword>
<feature type="domain" description="AAA+ ATPase" evidence="8">
    <location>
        <begin position="37"/>
        <end position="230"/>
    </location>
</feature>
<reference evidence="9 10" key="1">
    <citation type="submission" date="2019-11" db="EMBL/GenBank/DDBJ databases">
        <title>Comparative genomics of hydrocarbon-degrading Desulfosarcina strains.</title>
        <authorList>
            <person name="Watanabe M."/>
            <person name="Kojima H."/>
            <person name="Fukui M."/>
        </authorList>
    </citation>
    <scope>NUCLEOTIDE SEQUENCE [LARGE SCALE GENOMIC DNA]</scope>
    <source>
        <strain evidence="9 10">PP31</strain>
    </source>
</reference>
<dbReference type="SUPFAM" id="SSF52540">
    <property type="entry name" value="P-loop containing nucleoside triphosphate hydrolases"/>
    <property type="match status" value="1"/>
</dbReference>
<protein>
    <submittedName>
        <fullName evidence="9">ATPase AAA</fullName>
    </submittedName>
</protein>
<evidence type="ECO:0000256" key="5">
    <source>
        <dbReference type="ARBA" id="ARBA00023004"/>
    </source>
</evidence>
<dbReference type="PANTHER" id="PTHR42771">
    <property type="entry name" value="IRON(3+)-HYDROXAMATE IMPORT ATP-BINDING PROTEIN FHUC"/>
    <property type="match status" value="1"/>
</dbReference>
<dbReference type="InterPro" id="IPR027417">
    <property type="entry name" value="P-loop_NTPase"/>
</dbReference>
<evidence type="ECO:0000256" key="6">
    <source>
        <dbReference type="ARBA" id="ARBA00023065"/>
    </source>
</evidence>
<keyword evidence="2" id="KW-0813">Transport</keyword>
<evidence type="ECO:0000256" key="1">
    <source>
        <dbReference type="ARBA" id="ARBA00004202"/>
    </source>
</evidence>
<evidence type="ECO:0000256" key="4">
    <source>
        <dbReference type="ARBA" id="ARBA00022496"/>
    </source>
</evidence>
<dbReference type="Gene3D" id="3.40.50.300">
    <property type="entry name" value="P-loop containing nucleotide triphosphate hydrolases"/>
    <property type="match status" value="2"/>
</dbReference>
<keyword evidence="4" id="KW-0410">Iron transport</keyword>
<keyword evidence="10" id="KW-1185">Reference proteome</keyword>
<evidence type="ECO:0000313" key="10">
    <source>
        <dbReference type="Proteomes" id="UP000427769"/>
    </source>
</evidence>
<organism evidence="9 10">
    <name type="scientific">Desulfosarcina widdelii</name>
    <dbReference type="NCBI Taxonomy" id="947919"/>
    <lineage>
        <taxon>Bacteria</taxon>
        <taxon>Pseudomonadati</taxon>
        <taxon>Thermodesulfobacteriota</taxon>
        <taxon>Desulfobacteria</taxon>
        <taxon>Desulfobacterales</taxon>
        <taxon>Desulfosarcinaceae</taxon>
        <taxon>Desulfosarcina</taxon>
    </lineage>
</organism>
<dbReference type="GO" id="GO:0005524">
    <property type="term" value="F:ATP binding"/>
    <property type="evidence" value="ECO:0007669"/>
    <property type="project" value="InterPro"/>
</dbReference>
<dbReference type="KEGG" id="dwd:DSCW_43690"/>
<dbReference type="GO" id="GO:0005886">
    <property type="term" value="C:plasma membrane"/>
    <property type="evidence" value="ECO:0007669"/>
    <property type="project" value="UniProtKB-SubCell"/>
</dbReference>
<name>A0A5K7Z4L9_9BACT</name>
<dbReference type="AlphaFoldDB" id="A0A5K7Z4L9"/>
<dbReference type="InterPro" id="IPR003959">
    <property type="entry name" value="ATPase_AAA_core"/>
</dbReference>
<dbReference type="GO" id="GO:0006826">
    <property type="term" value="P:iron ion transport"/>
    <property type="evidence" value="ECO:0007669"/>
    <property type="project" value="UniProtKB-KW"/>
</dbReference>
<dbReference type="GO" id="GO:0016887">
    <property type="term" value="F:ATP hydrolysis activity"/>
    <property type="evidence" value="ECO:0007669"/>
    <property type="project" value="InterPro"/>
</dbReference>
<dbReference type="OrthoDB" id="9784297at2"/>
<dbReference type="InterPro" id="IPR003593">
    <property type="entry name" value="AAA+_ATPase"/>
</dbReference>
<dbReference type="Proteomes" id="UP000427769">
    <property type="component" value="Chromosome"/>
</dbReference>
<evidence type="ECO:0000313" key="9">
    <source>
        <dbReference type="EMBL" id="BBO76952.1"/>
    </source>
</evidence>
<dbReference type="GO" id="GO:0006302">
    <property type="term" value="P:double-strand break repair"/>
    <property type="evidence" value="ECO:0007669"/>
    <property type="project" value="InterPro"/>
</dbReference>
<dbReference type="PANTHER" id="PTHR42771:SF2">
    <property type="entry name" value="IRON(3+)-HYDROXAMATE IMPORT ATP-BINDING PROTEIN FHUC"/>
    <property type="match status" value="1"/>
</dbReference>
<dbReference type="InterPro" id="IPR051535">
    <property type="entry name" value="Siderophore_ABC-ATPase"/>
</dbReference>
<comment type="subcellular location">
    <subcellularLocation>
        <location evidence="1">Cell membrane</location>
        <topology evidence="1">Peripheral membrane protein</topology>
    </subcellularLocation>
</comment>
<keyword evidence="6" id="KW-0406">Ion transport</keyword>
<dbReference type="EMBL" id="AP021875">
    <property type="protein sequence ID" value="BBO76952.1"/>
    <property type="molecule type" value="Genomic_DNA"/>
</dbReference>
<sequence length="234" mass="26965">MSNHVISVTLHDENYPSDSDYPFSLPIFHETKRITIDFPVTFFVGENGTGKSTFLEAIALASGIHIWRKRDGARYQVNPYEKLLHKYISLEWANGKVPGSYFGSEIFNDFRRMVDNWAASDPGQLQYFGGKSLVTQSHGQSMMSYFRSRYKIKGIYFLDEPETALSPRSQLEFLDILRENAKEGHAQFIIATHSPILMGFEGAKIYNFDHSPLDAIEYRETEHYQIYKSLLQAR</sequence>